<keyword evidence="11" id="KW-1185">Reference proteome</keyword>
<evidence type="ECO:0000256" key="7">
    <source>
        <dbReference type="ARBA" id="ARBA00023303"/>
    </source>
</evidence>
<name>A0ABV2R084_9HYPH</name>
<keyword evidence="4 8" id="KW-1133">Transmembrane helix</keyword>
<dbReference type="RefSeq" id="WP_354551706.1">
    <property type="nucleotide sequence ID" value="NZ_JBEPSM010000002.1"/>
</dbReference>
<dbReference type="PANTHER" id="PTHR11003">
    <property type="entry name" value="POTASSIUM CHANNEL, SUBFAMILY K"/>
    <property type="match status" value="1"/>
</dbReference>
<protein>
    <recommendedName>
        <fullName evidence="9">Potassium channel domain-containing protein</fullName>
    </recommendedName>
</protein>
<comment type="subcellular location">
    <subcellularLocation>
        <location evidence="1">Membrane</location>
        <topology evidence="1">Multi-pass membrane protein</topology>
    </subcellularLocation>
</comment>
<keyword evidence="2" id="KW-0813">Transport</keyword>
<dbReference type="PANTHER" id="PTHR11003:SF345">
    <property type="entry name" value="TWIK FAMILY OF POTASSIUM CHANNELS PROTEIN 18"/>
    <property type="match status" value="1"/>
</dbReference>
<keyword evidence="5" id="KW-0406">Ion transport</keyword>
<evidence type="ECO:0000256" key="5">
    <source>
        <dbReference type="ARBA" id="ARBA00023065"/>
    </source>
</evidence>
<reference evidence="10 11" key="1">
    <citation type="submission" date="2024-06" db="EMBL/GenBank/DDBJ databases">
        <title>Sorghum-associated microbial communities from plants grown in Nebraska, USA.</title>
        <authorList>
            <person name="Schachtman D."/>
        </authorList>
    </citation>
    <scope>NUCLEOTIDE SEQUENCE [LARGE SCALE GENOMIC DNA]</scope>
    <source>
        <strain evidence="10 11">3207</strain>
    </source>
</reference>
<accession>A0ABV2R084</accession>
<keyword evidence="7" id="KW-0407">Ion channel</keyword>
<evidence type="ECO:0000256" key="6">
    <source>
        <dbReference type="ARBA" id="ARBA00023136"/>
    </source>
</evidence>
<dbReference type="SUPFAM" id="SSF81324">
    <property type="entry name" value="Voltage-gated potassium channels"/>
    <property type="match status" value="1"/>
</dbReference>
<evidence type="ECO:0000256" key="2">
    <source>
        <dbReference type="ARBA" id="ARBA00022448"/>
    </source>
</evidence>
<evidence type="ECO:0000313" key="11">
    <source>
        <dbReference type="Proteomes" id="UP001549321"/>
    </source>
</evidence>
<comment type="caution">
    <text evidence="10">The sequence shown here is derived from an EMBL/GenBank/DDBJ whole genome shotgun (WGS) entry which is preliminary data.</text>
</comment>
<keyword evidence="3 8" id="KW-0812">Transmembrane</keyword>
<evidence type="ECO:0000256" key="1">
    <source>
        <dbReference type="ARBA" id="ARBA00004141"/>
    </source>
</evidence>
<evidence type="ECO:0000313" key="10">
    <source>
        <dbReference type="EMBL" id="MET4634686.1"/>
    </source>
</evidence>
<organism evidence="10 11">
    <name type="scientific">Kaistia defluvii</name>
    <dbReference type="NCBI Taxonomy" id="410841"/>
    <lineage>
        <taxon>Bacteria</taxon>
        <taxon>Pseudomonadati</taxon>
        <taxon>Pseudomonadota</taxon>
        <taxon>Alphaproteobacteria</taxon>
        <taxon>Hyphomicrobiales</taxon>
        <taxon>Kaistiaceae</taxon>
        <taxon>Kaistia</taxon>
    </lineage>
</organism>
<evidence type="ECO:0000256" key="4">
    <source>
        <dbReference type="ARBA" id="ARBA00022989"/>
    </source>
</evidence>
<feature type="transmembrane region" description="Helical" evidence="8">
    <location>
        <begin position="20"/>
        <end position="49"/>
    </location>
</feature>
<evidence type="ECO:0000259" key="9">
    <source>
        <dbReference type="Pfam" id="PF07885"/>
    </source>
</evidence>
<dbReference type="InterPro" id="IPR013099">
    <property type="entry name" value="K_chnl_dom"/>
</dbReference>
<sequence length="121" mass="13336">MRMRLPGKAKVRRSPHMRRLFFIALWRQVQVLWPIFSGILLAMAGLGIVAGRIEGWRLDESLYFTFVTGLTIGYGDLSPKHLSARLLAVGIGVFGIVLTGLVAAVSVQALRATELDSNQND</sequence>
<evidence type="ECO:0000256" key="3">
    <source>
        <dbReference type="ARBA" id="ARBA00022692"/>
    </source>
</evidence>
<gene>
    <name evidence="10" type="ORF">ABIE08_002632</name>
</gene>
<dbReference type="Proteomes" id="UP001549321">
    <property type="component" value="Unassembled WGS sequence"/>
</dbReference>
<dbReference type="EMBL" id="JBEPSM010000002">
    <property type="protein sequence ID" value="MET4634686.1"/>
    <property type="molecule type" value="Genomic_DNA"/>
</dbReference>
<dbReference type="InterPro" id="IPR003280">
    <property type="entry name" value="2pore_dom_K_chnl"/>
</dbReference>
<proteinExistence type="predicted"/>
<dbReference type="Pfam" id="PF07885">
    <property type="entry name" value="Ion_trans_2"/>
    <property type="match status" value="1"/>
</dbReference>
<keyword evidence="6 8" id="KW-0472">Membrane</keyword>
<feature type="domain" description="Potassium channel" evidence="9">
    <location>
        <begin position="39"/>
        <end position="111"/>
    </location>
</feature>
<evidence type="ECO:0000256" key="8">
    <source>
        <dbReference type="SAM" id="Phobius"/>
    </source>
</evidence>
<dbReference type="Gene3D" id="1.10.287.70">
    <property type="match status" value="1"/>
</dbReference>
<feature type="transmembrane region" description="Helical" evidence="8">
    <location>
        <begin position="86"/>
        <end position="110"/>
    </location>
</feature>